<evidence type="ECO:0000313" key="8">
    <source>
        <dbReference type="EMBL" id="OUJ12208.1"/>
    </source>
</evidence>
<dbReference type="InterPro" id="IPR006301">
    <property type="entry name" value="FlhA"/>
</dbReference>
<dbReference type="Pfam" id="PF00771">
    <property type="entry name" value="FHIPEP"/>
    <property type="match status" value="1"/>
</dbReference>
<keyword evidence="8" id="KW-0282">Flagellum</keyword>
<accession>A0A252BTC7</accession>
<dbReference type="Gene3D" id="3.40.30.60">
    <property type="entry name" value="FHIPEP family, domain 1"/>
    <property type="match status" value="1"/>
</dbReference>
<keyword evidence="5 7" id="KW-1133">Transmembrane helix</keyword>
<comment type="function">
    <text evidence="7">Required for formation of the rod structure of the flagellar apparatus. Together with FliI and FliH, may constitute the export apparatus of flagellin.</text>
</comment>
<comment type="similarity">
    <text evidence="2 7">Belongs to the FHIPEP (flagella/HR/invasion proteins export pore) family.</text>
</comment>
<evidence type="ECO:0000256" key="5">
    <source>
        <dbReference type="ARBA" id="ARBA00022989"/>
    </source>
</evidence>
<keyword evidence="3 7" id="KW-1003">Cell membrane</keyword>
<dbReference type="InterPro" id="IPR042193">
    <property type="entry name" value="FHIPEP_3"/>
</dbReference>
<evidence type="ECO:0000256" key="3">
    <source>
        <dbReference type="ARBA" id="ARBA00022475"/>
    </source>
</evidence>
<organism evidence="8 9">
    <name type="scientific">Acetobacter okinawensis</name>
    <dbReference type="NCBI Taxonomy" id="1076594"/>
    <lineage>
        <taxon>Bacteria</taxon>
        <taxon>Pseudomonadati</taxon>
        <taxon>Pseudomonadota</taxon>
        <taxon>Alphaproteobacteria</taxon>
        <taxon>Acetobacterales</taxon>
        <taxon>Acetobacteraceae</taxon>
        <taxon>Acetobacter</taxon>
    </lineage>
</organism>
<dbReference type="InterPro" id="IPR042194">
    <property type="entry name" value="FHIPEP_1"/>
</dbReference>
<dbReference type="PANTHER" id="PTHR30161">
    <property type="entry name" value="FLAGELLAR EXPORT PROTEIN, MEMBRANE FLHA SUBUNIT-RELATED"/>
    <property type="match status" value="1"/>
</dbReference>
<dbReference type="PIRSF" id="PIRSF005419">
    <property type="entry name" value="FlhA"/>
    <property type="match status" value="1"/>
</dbReference>
<dbReference type="GO" id="GO:0009306">
    <property type="term" value="P:protein secretion"/>
    <property type="evidence" value="ECO:0007669"/>
    <property type="project" value="InterPro"/>
</dbReference>
<dbReference type="Proteomes" id="UP000194931">
    <property type="component" value="Unassembled WGS sequence"/>
</dbReference>
<evidence type="ECO:0000256" key="7">
    <source>
        <dbReference type="RuleBase" id="RU364093"/>
    </source>
</evidence>
<keyword evidence="9" id="KW-1185">Reference proteome</keyword>
<dbReference type="InterPro" id="IPR001712">
    <property type="entry name" value="T3SS_FHIPEP"/>
</dbReference>
<keyword evidence="4 7" id="KW-0812">Transmembrane</keyword>
<evidence type="ECO:0000313" key="9">
    <source>
        <dbReference type="Proteomes" id="UP000194931"/>
    </source>
</evidence>
<dbReference type="AlphaFoldDB" id="A0A252BTC7"/>
<keyword evidence="7" id="KW-0653">Protein transport</keyword>
<sequence length="742" mass="78554">MPLKTQKDTWFLDTADGNSVKKAAAGTLADRTAAARVRLASGSRMLTHAAGTLRNGGWKALPWRTMFPGTDIGLAVGVVLLLSILILPLPTFILDMGLSISITSSVLVLMVALFLERPLDFTSFPTLLLLTTLLRLALEIATTRLILSHGSEGPYAAGHVVAAFGGFLMGGDVVIGGIIFCILLVVNFMVITKGSGRIAEVAARFFLDSIPGKQMAIDADLASGAINERTARTKRKELEEESAFYGSMDGAAKFVRGDAIASIIITAINIVGGLTIGVLRHGMPLSEAASTFTMLTVGDGLVSQIPALLVSTAAGIVVTKGGTDGTADVILARQLSGNAKPLGVAAALSALFALMPGLPAFPFLAIAVAAGTGAWLRSRAPAADSDGDVTEITPQPAASPISDILKLDLLRLELGFGLLPLTGGDTPQLAEQIKALRRSVATEMGFVTPPVRIQDNIHLASEKYVIKLKEIEIASGEVKPHKLLAMTPSGGVPPIPGEKTTEPAFGLPAVWIDPSQKTKAMAMNCTVVDPASVIVTHLSESVRQNLPDLLTYVATQALLDDMPREQQKLVNDLIPSQVPLSTVQRVLQALLAERVSIRDLPTILESIQEACGMGLRGIGPLTNHVRMRLSRQICNTLVGPGGYIPIVTLSPKWESDFMAHITGPAEDRKLAMPPSMLNVFVGKLRDTFNALSTNGEIPVIVVASPVRDSMHAIVERVRPSISVLSQAEIYPRARIKTVATIS</sequence>
<comment type="caution">
    <text evidence="7">Lacks conserved residue(s) required for the propagation of feature annotation.</text>
</comment>
<evidence type="ECO:0000256" key="6">
    <source>
        <dbReference type="ARBA" id="ARBA00023136"/>
    </source>
</evidence>
<feature type="transmembrane region" description="Helical" evidence="7">
    <location>
        <begin position="259"/>
        <end position="279"/>
    </location>
</feature>
<keyword evidence="8" id="KW-0966">Cell projection</keyword>
<feature type="transmembrane region" description="Helical" evidence="7">
    <location>
        <begin position="72"/>
        <end position="90"/>
    </location>
</feature>
<dbReference type="EMBL" id="JOPJ01000017">
    <property type="protein sequence ID" value="OUJ12208.1"/>
    <property type="molecule type" value="Genomic_DNA"/>
</dbReference>
<keyword evidence="7" id="KW-1006">Bacterial flagellum protein export</keyword>
<dbReference type="GO" id="GO:0005886">
    <property type="term" value="C:plasma membrane"/>
    <property type="evidence" value="ECO:0007669"/>
    <property type="project" value="UniProtKB-SubCell"/>
</dbReference>
<dbReference type="GO" id="GO:0044780">
    <property type="term" value="P:bacterial-type flagellum assembly"/>
    <property type="evidence" value="ECO:0007669"/>
    <property type="project" value="InterPro"/>
</dbReference>
<keyword evidence="8" id="KW-0969">Cilium</keyword>
<name>A0A252BTC7_9PROT</name>
<dbReference type="STRING" id="1236501.GCA_000613865_00432"/>
<feature type="transmembrane region" description="Helical" evidence="7">
    <location>
        <begin position="167"/>
        <end position="190"/>
    </location>
</feature>
<dbReference type="NCBIfam" id="TIGR01398">
    <property type="entry name" value="FlhA"/>
    <property type="match status" value="1"/>
</dbReference>
<keyword evidence="7" id="KW-0813">Transport</keyword>
<dbReference type="InterPro" id="IPR042196">
    <property type="entry name" value="FHIPEP_4"/>
</dbReference>
<keyword evidence="6 7" id="KW-0472">Membrane</keyword>
<evidence type="ECO:0000256" key="4">
    <source>
        <dbReference type="ARBA" id="ARBA00022692"/>
    </source>
</evidence>
<feature type="transmembrane region" description="Helical" evidence="7">
    <location>
        <begin position="127"/>
        <end position="147"/>
    </location>
</feature>
<evidence type="ECO:0000256" key="1">
    <source>
        <dbReference type="ARBA" id="ARBA00004651"/>
    </source>
</evidence>
<keyword evidence="7" id="KW-1005">Bacterial flagellum biogenesis</keyword>
<comment type="subcellular location">
    <subcellularLocation>
        <location evidence="1 7">Cell membrane</location>
        <topology evidence="1 7">Multi-pass membrane protein</topology>
    </subcellularLocation>
</comment>
<feature type="transmembrane region" description="Helical" evidence="7">
    <location>
        <begin position="344"/>
        <end position="370"/>
    </location>
</feature>
<dbReference type="eggNOG" id="COG1298">
    <property type="taxonomic scope" value="Bacteria"/>
</dbReference>
<dbReference type="PANTHER" id="PTHR30161:SF1">
    <property type="entry name" value="FLAGELLAR BIOSYNTHESIS PROTEIN FLHA-RELATED"/>
    <property type="match status" value="1"/>
</dbReference>
<evidence type="ECO:0000256" key="2">
    <source>
        <dbReference type="ARBA" id="ARBA00008835"/>
    </source>
</evidence>
<dbReference type="Gene3D" id="1.10.8.540">
    <property type="entry name" value="FHIPEP family, domain 3"/>
    <property type="match status" value="1"/>
</dbReference>
<feature type="transmembrane region" description="Helical" evidence="7">
    <location>
        <begin position="96"/>
        <end position="115"/>
    </location>
</feature>
<reference evidence="9" key="1">
    <citation type="submission" date="2014-06" db="EMBL/GenBank/DDBJ databases">
        <authorList>
            <person name="Winans N.J."/>
            <person name="Newell P.D."/>
            <person name="Douglas A.E."/>
        </authorList>
    </citation>
    <scope>NUCLEOTIDE SEQUENCE [LARGE SCALE GENOMIC DNA]</scope>
</reference>
<gene>
    <name evidence="7 8" type="primary">flhA</name>
    <name evidence="8" type="ORF">HK26_03235</name>
</gene>
<protein>
    <recommendedName>
        <fullName evidence="7">Flagellar biosynthesis protein FlhA</fullName>
    </recommendedName>
</protein>
<comment type="caution">
    <text evidence="8">The sequence shown here is derived from an EMBL/GenBank/DDBJ whole genome shotgun (WGS) entry which is preliminary data.</text>
</comment>
<proteinExistence type="inferred from homology"/>
<dbReference type="Gene3D" id="3.40.50.12790">
    <property type="entry name" value="FHIPEP family, domain 4"/>
    <property type="match status" value="1"/>
</dbReference>
<dbReference type="PRINTS" id="PR00949">
    <property type="entry name" value="TYPE3IMAPROT"/>
</dbReference>